<keyword evidence="1" id="KW-0732">Signal</keyword>
<gene>
    <name evidence="4" type="ORF">L0M14_23590</name>
</gene>
<keyword evidence="5" id="KW-1185">Reference proteome</keyword>
<dbReference type="Pfam" id="PF09992">
    <property type="entry name" value="NAGPA"/>
    <property type="match status" value="1"/>
</dbReference>
<protein>
    <submittedName>
        <fullName evidence="4">Phosphodiester glycosidase family protein</fullName>
    </submittedName>
</protein>
<dbReference type="Proteomes" id="UP001649230">
    <property type="component" value="Chromosome"/>
</dbReference>
<keyword evidence="4" id="KW-0378">Hydrolase</keyword>
<accession>A0ABY3SF27</accession>
<dbReference type="InterPro" id="IPR012854">
    <property type="entry name" value="Cu_amine_oxidase-like_N"/>
</dbReference>
<dbReference type="InterPro" id="IPR018711">
    <property type="entry name" value="NAGPA"/>
</dbReference>
<dbReference type="EMBL" id="CP090978">
    <property type="protein sequence ID" value="UJF32598.1"/>
    <property type="molecule type" value="Genomic_DNA"/>
</dbReference>
<dbReference type="RefSeq" id="WP_235118946.1">
    <property type="nucleotide sequence ID" value="NZ_CP090978.1"/>
</dbReference>
<name>A0ABY3SF27_9BACL</name>
<dbReference type="Gene3D" id="3.30.457.10">
    <property type="entry name" value="Copper amine oxidase-like, N-terminal domain"/>
    <property type="match status" value="1"/>
</dbReference>
<dbReference type="PANTHER" id="PTHR40446:SF2">
    <property type="entry name" value="N-ACETYLGLUCOSAMINE-1-PHOSPHODIESTER ALPHA-N-ACETYLGLUCOSAMINIDASE"/>
    <property type="match status" value="1"/>
</dbReference>
<feature type="signal peptide" evidence="1">
    <location>
        <begin position="1"/>
        <end position="34"/>
    </location>
</feature>
<feature type="domain" description="Phosphodiester glycosidase" evidence="3">
    <location>
        <begin position="196"/>
        <end position="363"/>
    </location>
</feature>
<evidence type="ECO:0000313" key="5">
    <source>
        <dbReference type="Proteomes" id="UP001649230"/>
    </source>
</evidence>
<dbReference type="InterPro" id="IPR036582">
    <property type="entry name" value="Mao_N_sf"/>
</dbReference>
<feature type="chain" id="PRO_5046564515" evidence="1">
    <location>
        <begin position="35"/>
        <end position="483"/>
    </location>
</feature>
<reference evidence="4 5" key="1">
    <citation type="journal article" date="2024" name="Int. J. Syst. Evol. Microbiol.">
        <title>Paenibacillus hexagrammi sp. nov., a novel bacterium isolated from the gut content of Hexagrammos agrammus.</title>
        <authorList>
            <person name="Jung H.K."/>
            <person name="Kim D.G."/>
            <person name="Zin H."/>
            <person name="Park J."/>
            <person name="Jung H."/>
            <person name="Kim Y.O."/>
            <person name="Kong H.J."/>
            <person name="Kim J.W."/>
            <person name="Kim Y.S."/>
        </authorList>
    </citation>
    <scope>NUCLEOTIDE SEQUENCE [LARGE SCALE GENOMIC DNA]</scope>
    <source>
        <strain evidence="4 5">YPD9-1</strain>
    </source>
</reference>
<evidence type="ECO:0000256" key="1">
    <source>
        <dbReference type="SAM" id="SignalP"/>
    </source>
</evidence>
<evidence type="ECO:0000259" key="2">
    <source>
        <dbReference type="Pfam" id="PF07833"/>
    </source>
</evidence>
<dbReference type="PANTHER" id="PTHR40446">
    <property type="entry name" value="N-ACETYLGLUCOSAMINE-1-PHOSPHODIESTER ALPHA-N-ACETYLGLUCOSAMINIDASE"/>
    <property type="match status" value="1"/>
</dbReference>
<keyword evidence="4" id="KW-0326">Glycosidase</keyword>
<organism evidence="4 5">
    <name type="scientific">Paenibacillus hexagrammi</name>
    <dbReference type="NCBI Taxonomy" id="2908839"/>
    <lineage>
        <taxon>Bacteria</taxon>
        <taxon>Bacillati</taxon>
        <taxon>Bacillota</taxon>
        <taxon>Bacilli</taxon>
        <taxon>Bacillales</taxon>
        <taxon>Paenibacillaceae</taxon>
        <taxon>Paenibacillus</taxon>
    </lineage>
</organism>
<dbReference type="SUPFAM" id="SSF55383">
    <property type="entry name" value="Copper amine oxidase, domain N"/>
    <property type="match status" value="1"/>
</dbReference>
<dbReference type="GO" id="GO:0016798">
    <property type="term" value="F:hydrolase activity, acting on glycosyl bonds"/>
    <property type="evidence" value="ECO:0007669"/>
    <property type="project" value="UniProtKB-KW"/>
</dbReference>
<sequence length="483" mass="52764">MRLPRTPNRFRTGFLQCLFCTVLISVSVPFQASAQESVNTHSATIPYNGKVFSANWVSVDLSDPYLRIRPVIASDGIGHVESFSSMMERSHAVAGINGTFFDAYEKDASIRYPNGLLIGSGSILHSGSNASLLVLADHTAHLENVETQQQISVNHEESTYRFTAWGINKYYGDSVDDQVVWYTRSFGTQVPYTNSVKVVIENNVVTAITEDPVTIPEDGQVCLIGHSANNQTYVLPNIHIGDTMSMEASLSGTDLLPMVDAAVGAGPRLLSDGNIDIDYTRDGFTDPKITTQANARSFIGVDASGQLLMGTVSSATISDMAHVLQQLGITDAMNLDGGASSALYARGTIITSPGRELSNALVVERLQNPQIQLTVNGQFVQEFRGYLTEETSMVPMRGILERIGAKFEWDGTARELTVQYGTNHIRLHPDDRIMLWNGNKVVLPAAPEIVEGHIYMPLRAVIESLGGKVTWDSQLYRASLTFP</sequence>
<evidence type="ECO:0000259" key="3">
    <source>
        <dbReference type="Pfam" id="PF09992"/>
    </source>
</evidence>
<proteinExistence type="predicted"/>
<dbReference type="Pfam" id="PF07833">
    <property type="entry name" value="Cu_amine_oxidN1"/>
    <property type="match status" value="1"/>
</dbReference>
<feature type="domain" description="Copper amine oxidase-like N-terminal" evidence="2">
    <location>
        <begin position="375"/>
        <end position="474"/>
    </location>
</feature>
<evidence type="ECO:0000313" key="4">
    <source>
        <dbReference type="EMBL" id="UJF32598.1"/>
    </source>
</evidence>